<dbReference type="EC" id="2.1.1.72" evidence="2"/>
<name>A0A9E8ZCZ1_9CYAN</name>
<dbReference type="KEGG" id="tsin:OXH18_03085"/>
<protein>
    <recommendedName>
        <fullName evidence="2">site-specific DNA-methyltransferase (adenine-specific)</fullName>
        <ecNumber evidence="2">2.1.1.72</ecNumber>
    </recommendedName>
</protein>
<evidence type="ECO:0000256" key="1">
    <source>
        <dbReference type="ARBA" id="ARBA00006594"/>
    </source>
</evidence>
<evidence type="ECO:0000256" key="6">
    <source>
        <dbReference type="ARBA" id="ARBA00047942"/>
    </source>
</evidence>
<dbReference type="InterPro" id="IPR029063">
    <property type="entry name" value="SAM-dependent_MTases_sf"/>
</dbReference>
<dbReference type="Gene3D" id="3.40.50.150">
    <property type="entry name" value="Vaccinia Virus protein VP39"/>
    <property type="match status" value="1"/>
</dbReference>
<dbReference type="AlphaFoldDB" id="A0A9E8ZCZ1"/>
<dbReference type="PIRSF" id="PIRSF000398">
    <property type="entry name" value="M_m6A_EcoRV"/>
    <property type="match status" value="1"/>
</dbReference>
<dbReference type="InterPro" id="IPR012327">
    <property type="entry name" value="MeTrfase_D12"/>
</dbReference>
<keyword evidence="4" id="KW-0808">Transferase</keyword>
<dbReference type="GO" id="GO:0032259">
    <property type="term" value="P:methylation"/>
    <property type="evidence" value="ECO:0007669"/>
    <property type="project" value="UniProtKB-KW"/>
</dbReference>
<evidence type="ECO:0000256" key="3">
    <source>
        <dbReference type="ARBA" id="ARBA00022603"/>
    </source>
</evidence>
<evidence type="ECO:0000313" key="8">
    <source>
        <dbReference type="Proteomes" id="UP001163152"/>
    </source>
</evidence>
<dbReference type="EMBL" id="CP113797">
    <property type="protein sequence ID" value="WAL60999.1"/>
    <property type="molecule type" value="Genomic_DNA"/>
</dbReference>
<evidence type="ECO:0000256" key="2">
    <source>
        <dbReference type="ARBA" id="ARBA00011900"/>
    </source>
</evidence>
<gene>
    <name evidence="7" type="ORF">OXH18_03085</name>
</gene>
<dbReference type="InterPro" id="IPR012263">
    <property type="entry name" value="M_m6A_EcoRV"/>
</dbReference>
<keyword evidence="8" id="KW-1185">Reference proteome</keyword>
<dbReference type="Pfam" id="PF02086">
    <property type="entry name" value="MethyltransfD12"/>
    <property type="match status" value="1"/>
</dbReference>
<keyword evidence="5" id="KW-0949">S-adenosyl-L-methionine</keyword>
<dbReference type="GO" id="GO:0009307">
    <property type="term" value="P:DNA restriction-modification system"/>
    <property type="evidence" value="ECO:0007669"/>
    <property type="project" value="InterPro"/>
</dbReference>
<sequence length="267" mass="31229">MRSPLRYPGGKSKAIDRILPQIPSDITEFREPFIGGGSVFLAISSLRQSTAYSYWINDLNYDLYCFWKVARTDIDRLLSAITVLKQTYSDGRELYTKLKEPKSVSSAFDRAVRFFIMNRITFSGVMDSGGYSQQAFETRFTWSSIDRLRQITPYLVNTKITWGDYESLLQAEGKQVFLFLDPPYWKASKSKLYGIKGDLHTSFDHHRFAECMKQCSHRWLITYDDSPEIRELFSFAKIIEEWKLQYGMNNYGRKYAPKGNELFIKNY</sequence>
<comment type="similarity">
    <text evidence="1">Belongs to the N(4)/N(6)-methyltransferase family.</text>
</comment>
<dbReference type="PRINTS" id="PR00505">
    <property type="entry name" value="D12N6MTFRASE"/>
</dbReference>
<evidence type="ECO:0000256" key="4">
    <source>
        <dbReference type="ARBA" id="ARBA00022679"/>
    </source>
</evidence>
<dbReference type="GO" id="GO:0006298">
    <property type="term" value="P:mismatch repair"/>
    <property type="evidence" value="ECO:0007669"/>
    <property type="project" value="TreeGrafter"/>
</dbReference>
<dbReference type="Gene3D" id="1.10.1020.10">
    <property type="entry name" value="Adenine-specific Methyltransferase, Domain 2"/>
    <property type="match status" value="1"/>
</dbReference>
<organism evidence="7 8">
    <name type="scientific">Thermocoleostomius sinensis A174</name>
    <dbReference type="NCBI Taxonomy" id="2016057"/>
    <lineage>
        <taxon>Bacteria</taxon>
        <taxon>Bacillati</taxon>
        <taxon>Cyanobacteriota</taxon>
        <taxon>Cyanophyceae</taxon>
        <taxon>Oculatellales</taxon>
        <taxon>Oculatellaceae</taxon>
        <taxon>Thermocoleostomius</taxon>
    </lineage>
</organism>
<dbReference type="Proteomes" id="UP001163152">
    <property type="component" value="Chromosome"/>
</dbReference>
<dbReference type="PANTHER" id="PTHR30481">
    <property type="entry name" value="DNA ADENINE METHYLASE"/>
    <property type="match status" value="1"/>
</dbReference>
<dbReference type="SUPFAM" id="SSF53335">
    <property type="entry name" value="S-adenosyl-L-methionine-dependent methyltransferases"/>
    <property type="match status" value="1"/>
</dbReference>
<accession>A0A9E8ZCZ1</accession>
<dbReference type="GO" id="GO:0009007">
    <property type="term" value="F:site-specific DNA-methyltransferase (adenine-specific) activity"/>
    <property type="evidence" value="ECO:0007669"/>
    <property type="project" value="UniProtKB-EC"/>
</dbReference>
<comment type="catalytic activity">
    <reaction evidence="6">
        <text>a 2'-deoxyadenosine in DNA + S-adenosyl-L-methionine = an N(6)-methyl-2'-deoxyadenosine in DNA + S-adenosyl-L-homocysteine + H(+)</text>
        <dbReference type="Rhea" id="RHEA:15197"/>
        <dbReference type="Rhea" id="RHEA-COMP:12418"/>
        <dbReference type="Rhea" id="RHEA-COMP:12419"/>
        <dbReference type="ChEBI" id="CHEBI:15378"/>
        <dbReference type="ChEBI" id="CHEBI:57856"/>
        <dbReference type="ChEBI" id="CHEBI:59789"/>
        <dbReference type="ChEBI" id="CHEBI:90615"/>
        <dbReference type="ChEBI" id="CHEBI:90616"/>
        <dbReference type="EC" id="2.1.1.72"/>
    </reaction>
</comment>
<dbReference type="GO" id="GO:1904047">
    <property type="term" value="F:S-adenosyl-L-methionine binding"/>
    <property type="evidence" value="ECO:0007669"/>
    <property type="project" value="TreeGrafter"/>
</dbReference>
<dbReference type="PANTHER" id="PTHR30481:SF2">
    <property type="entry name" value="SITE-SPECIFIC DNA-METHYLTRANSFERASE (ADENINE-SPECIFIC)"/>
    <property type="match status" value="1"/>
</dbReference>
<evidence type="ECO:0000256" key="5">
    <source>
        <dbReference type="ARBA" id="ARBA00022691"/>
    </source>
</evidence>
<dbReference type="GO" id="GO:0043565">
    <property type="term" value="F:sequence-specific DNA binding"/>
    <property type="evidence" value="ECO:0007669"/>
    <property type="project" value="TreeGrafter"/>
</dbReference>
<dbReference type="InterPro" id="IPR023095">
    <property type="entry name" value="Ade_MeTrfase_dom_2"/>
</dbReference>
<keyword evidence="3 7" id="KW-0489">Methyltransferase</keyword>
<proteinExistence type="inferred from homology"/>
<reference evidence="7" key="1">
    <citation type="submission" date="2022-12" db="EMBL/GenBank/DDBJ databases">
        <title>Polyphasic identification of a Novel Hot-Spring Cyanobacterium Ocullathermofonsia sinensis gen nov. sp. nov. and Genomic Insights on its Adaptations to the Thermal Habitat.</title>
        <authorList>
            <person name="Daroch M."/>
            <person name="Tang J."/>
            <person name="Jiang Y."/>
        </authorList>
    </citation>
    <scope>NUCLEOTIDE SEQUENCE</scope>
    <source>
        <strain evidence="7">PKUAC-SCTA174</strain>
    </source>
</reference>
<evidence type="ECO:0000313" key="7">
    <source>
        <dbReference type="EMBL" id="WAL60999.1"/>
    </source>
</evidence>